<dbReference type="RefSeq" id="WP_109720920.1">
    <property type="nucleotide sequence ID" value="NZ_QEQK01000011.1"/>
</dbReference>
<comment type="caution">
    <text evidence="3">The sequence shown here is derived from an EMBL/GenBank/DDBJ whole genome shotgun (WGS) entry which is preliminary data.</text>
</comment>
<dbReference type="AlphaFoldDB" id="A0A363UIY1"/>
<dbReference type="GO" id="GO:0006145">
    <property type="term" value="P:purine nucleobase catabolic process"/>
    <property type="evidence" value="ECO:0007669"/>
    <property type="project" value="TreeGrafter"/>
</dbReference>
<feature type="domain" description="Dihydroorotase catalytic" evidence="2">
    <location>
        <begin position="48"/>
        <end position="228"/>
    </location>
</feature>
<dbReference type="Gene3D" id="2.30.40.10">
    <property type="entry name" value="Urease, subunit C, domain 1"/>
    <property type="match status" value="1"/>
</dbReference>
<evidence type="ECO:0000313" key="3">
    <source>
        <dbReference type="EMBL" id="PWN55378.1"/>
    </source>
</evidence>
<name>A0A363UIY1_9GAMM</name>
<sequence>MSVIRCLQNLTRHDDPASELWIIDGQFAAPPADAAGAEIIDTDGGWWLPLAVDLCARVREPGATHKATLSSETTAAVRAGVGSLCVPPDSQPVVDQPAVVDWIGDRARDAEASVHLLGALTEGLAGQALSDLEALLAAGCVGVAQPRRLPDVMLLRQALQYAAGIGCTVHLDPVEASLAGQGVAHAGRPAMRAGLTGIPASAEAIGTAIALELARDTGCRLHLGRLTTARALSLIRAAKHDGVLVTCDVAAHHLFLTDQVLDGLDPAYRLDPPLRTDVDRQALIAAVGDGTVDAVCSDHAPQDENAKTDPYPLTAPGGSTIEQLVPAMATLAQQNSWGLRRVVELLVDAPSRILGLEPVATAPGSPAHGVLLKPLDHQVDPKAMRSAGYGTPMQGLELQWTVAEVWRDGQPVALV</sequence>
<protein>
    <submittedName>
        <fullName evidence="3">Dihydroorotase</fullName>
        <ecNumber evidence="3">3.5.2.3</ecNumber>
    </submittedName>
</protein>
<gene>
    <name evidence="3" type="ORF">DEH80_12915</name>
</gene>
<organism evidence="3 4">
    <name type="scientific">Abyssibacter profundi</name>
    <dbReference type="NCBI Taxonomy" id="2182787"/>
    <lineage>
        <taxon>Bacteria</taxon>
        <taxon>Pseudomonadati</taxon>
        <taxon>Pseudomonadota</taxon>
        <taxon>Gammaproteobacteria</taxon>
        <taxon>Chromatiales</taxon>
        <taxon>Oceanococcaceae</taxon>
        <taxon>Abyssibacter</taxon>
    </lineage>
</organism>
<dbReference type="GO" id="GO:0005737">
    <property type="term" value="C:cytoplasm"/>
    <property type="evidence" value="ECO:0007669"/>
    <property type="project" value="TreeGrafter"/>
</dbReference>
<dbReference type="EC" id="3.5.2.3" evidence="3"/>
<dbReference type="Proteomes" id="UP000251800">
    <property type="component" value="Unassembled WGS sequence"/>
</dbReference>
<dbReference type="GO" id="GO:0006221">
    <property type="term" value="P:pyrimidine nucleotide biosynthetic process"/>
    <property type="evidence" value="ECO:0007669"/>
    <property type="project" value="UniProtKB-KW"/>
</dbReference>
<dbReference type="InterPro" id="IPR004722">
    <property type="entry name" value="DHOase"/>
</dbReference>
<dbReference type="InterPro" id="IPR032466">
    <property type="entry name" value="Metal_Hydrolase"/>
</dbReference>
<dbReference type="InterPro" id="IPR024403">
    <property type="entry name" value="DHOase_cat"/>
</dbReference>
<dbReference type="PANTHER" id="PTHR43668">
    <property type="entry name" value="ALLANTOINASE"/>
    <property type="match status" value="1"/>
</dbReference>
<dbReference type="GO" id="GO:0046872">
    <property type="term" value="F:metal ion binding"/>
    <property type="evidence" value="ECO:0007669"/>
    <property type="project" value="InterPro"/>
</dbReference>
<dbReference type="CDD" id="cd01317">
    <property type="entry name" value="DHOase_IIa"/>
    <property type="match status" value="1"/>
</dbReference>
<dbReference type="InterPro" id="IPR050138">
    <property type="entry name" value="DHOase/Allantoinase_Hydrolase"/>
</dbReference>
<dbReference type="GO" id="GO:0004151">
    <property type="term" value="F:dihydroorotase activity"/>
    <property type="evidence" value="ECO:0007669"/>
    <property type="project" value="UniProtKB-EC"/>
</dbReference>
<dbReference type="GO" id="GO:0004038">
    <property type="term" value="F:allantoinase activity"/>
    <property type="evidence" value="ECO:0007669"/>
    <property type="project" value="TreeGrafter"/>
</dbReference>
<evidence type="ECO:0000256" key="1">
    <source>
        <dbReference type="ARBA" id="ARBA00022975"/>
    </source>
</evidence>
<dbReference type="EMBL" id="QEQK01000011">
    <property type="protein sequence ID" value="PWN55378.1"/>
    <property type="molecule type" value="Genomic_DNA"/>
</dbReference>
<reference evidence="3 4" key="1">
    <citation type="submission" date="2018-05" db="EMBL/GenBank/DDBJ databases">
        <title>Abyssibacter profundi OUC007T gen. nov., sp. nov, a marine bacterium isolated from seawater of the Mariana Trench.</title>
        <authorList>
            <person name="Zhou S."/>
        </authorList>
    </citation>
    <scope>NUCLEOTIDE SEQUENCE [LARGE SCALE GENOMIC DNA]</scope>
    <source>
        <strain evidence="3 4">OUC007</strain>
    </source>
</reference>
<keyword evidence="1" id="KW-0665">Pyrimidine biosynthesis</keyword>
<evidence type="ECO:0000313" key="4">
    <source>
        <dbReference type="Proteomes" id="UP000251800"/>
    </source>
</evidence>
<keyword evidence="4" id="KW-1185">Reference proteome</keyword>
<dbReference type="InterPro" id="IPR011059">
    <property type="entry name" value="Metal-dep_hydrolase_composite"/>
</dbReference>
<proteinExistence type="predicted"/>
<keyword evidence="3" id="KW-0378">Hydrolase</keyword>
<evidence type="ECO:0000259" key="2">
    <source>
        <dbReference type="Pfam" id="PF12890"/>
    </source>
</evidence>
<dbReference type="PANTHER" id="PTHR43668:SF2">
    <property type="entry name" value="ALLANTOINASE"/>
    <property type="match status" value="1"/>
</dbReference>
<dbReference type="Gene3D" id="3.20.20.140">
    <property type="entry name" value="Metal-dependent hydrolases"/>
    <property type="match status" value="1"/>
</dbReference>
<accession>A0A363UIY1</accession>
<dbReference type="OrthoDB" id="5687299at2"/>
<dbReference type="SUPFAM" id="SSF51556">
    <property type="entry name" value="Metallo-dependent hydrolases"/>
    <property type="match status" value="1"/>
</dbReference>
<dbReference type="Pfam" id="PF12890">
    <property type="entry name" value="DHOase"/>
    <property type="match status" value="1"/>
</dbReference>